<dbReference type="PANTHER" id="PTHR47338">
    <property type="entry name" value="ZN(II)2CYS6 TRANSCRIPTION FACTOR (EUROFUNG)-RELATED"/>
    <property type="match status" value="1"/>
</dbReference>
<keyword evidence="9" id="KW-1185">Reference proteome</keyword>
<keyword evidence="2" id="KW-0479">Metal-binding</keyword>
<reference evidence="8 9" key="1">
    <citation type="journal article" date="2020" name="BMC Genomics">
        <title>Correction to: Identification and distribution of gene clusters required for synthesis of sphingolipid metabolism inhibitors in diverse species of the filamentous fungus Fusarium.</title>
        <authorList>
            <person name="Kim H.S."/>
            <person name="Lohmar J.M."/>
            <person name="Busman M."/>
            <person name="Brown D.W."/>
            <person name="Naumann T.A."/>
            <person name="Divon H.H."/>
            <person name="Lysoe E."/>
            <person name="Uhlig S."/>
            <person name="Proctor R.H."/>
        </authorList>
    </citation>
    <scope>NUCLEOTIDE SEQUENCE [LARGE SCALE GENOMIC DNA]</scope>
    <source>
        <strain evidence="8 9">NRRL 25214</strain>
    </source>
</reference>
<dbReference type="CDD" id="cd12148">
    <property type="entry name" value="fungal_TF_MHR"/>
    <property type="match status" value="1"/>
</dbReference>
<dbReference type="GO" id="GO:0000981">
    <property type="term" value="F:DNA-binding transcription factor activity, RNA polymerase II-specific"/>
    <property type="evidence" value="ECO:0007669"/>
    <property type="project" value="InterPro"/>
</dbReference>
<dbReference type="AlphaFoldDB" id="A0A8H5DWY9"/>
<gene>
    <name evidence="8" type="ORF">FANTH_10137</name>
</gene>
<evidence type="ECO:0000256" key="2">
    <source>
        <dbReference type="ARBA" id="ARBA00022723"/>
    </source>
</evidence>
<dbReference type="InterPro" id="IPR007219">
    <property type="entry name" value="XnlR_reg_dom"/>
</dbReference>
<evidence type="ECO:0000256" key="1">
    <source>
        <dbReference type="ARBA" id="ARBA00004123"/>
    </source>
</evidence>
<comment type="caution">
    <text evidence="8">The sequence shown here is derived from an EMBL/GenBank/DDBJ whole genome shotgun (WGS) entry which is preliminary data.</text>
</comment>
<dbReference type="GO" id="GO:0008270">
    <property type="term" value="F:zinc ion binding"/>
    <property type="evidence" value="ECO:0007669"/>
    <property type="project" value="InterPro"/>
</dbReference>
<evidence type="ECO:0000256" key="6">
    <source>
        <dbReference type="ARBA" id="ARBA00023242"/>
    </source>
</evidence>
<keyword evidence="5" id="KW-0804">Transcription</keyword>
<dbReference type="GO" id="GO:0003677">
    <property type="term" value="F:DNA binding"/>
    <property type="evidence" value="ECO:0007669"/>
    <property type="project" value="UniProtKB-KW"/>
</dbReference>
<proteinExistence type="predicted"/>
<keyword evidence="3" id="KW-0805">Transcription regulation</keyword>
<dbReference type="PANTHER" id="PTHR47338:SF3">
    <property type="entry name" value="C6 FINGER DOMAIN TRANSCRIPTION FACTOR DBAA-RELATED"/>
    <property type="match status" value="1"/>
</dbReference>
<sequence length="438" mass="48967">MLELQLSSKSRAEHVDVINVEMAAGPTINASSETMHYDISQVPWNETPESASETGDQAGWQDNGIQSQLQQTLIQPEEIATMSLQHGKASNDILDSTGLSNLMKLDLGRYLAWAKLDNVSLPQKGLRWAMRALAASMSSQFRSRSEDFYHKARRLAHGLDTGDIVLPWLTSDTSVEQAQTWLLLAHYELLNPSKYSQSGTTRQGLRLVHLLRLHCTDWKDPALQCPSSTPGTSQSAPLPFACVEERRRTFWMAFCLDRFLAGFEESPMTIHEETIHVYLPCPEWNFQTSSEVNMGFMNNVLSGGMPVPASSPFAKLVVAMALFGQSILHKQITAEYRTSDQEVLTFWVRHEWLADAIDRQFALLSLRQTDVYYEPLHFMTSMVVHGSVLTLDDAMNLAHSVVQSQQPVATDYSKTAYKAAISMADLSESMTGSNCLKV</sequence>
<evidence type="ECO:0000256" key="4">
    <source>
        <dbReference type="ARBA" id="ARBA00023125"/>
    </source>
</evidence>
<dbReference type="Proteomes" id="UP000573603">
    <property type="component" value="Unassembled WGS sequence"/>
</dbReference>
<keyword evidence="4" id="KW-0238">DNA-binding</keyword>
<dbReference type="Pfam" id="PF04082">
    <property type="entry name" value="Fungal_trans"/>
    <property type="match status" value="1"/>
</dbReference>
<keyword evidence="6" id="KW-0539">Nucleus</keyword>
<feature type="domain" description="Xylanolytic transcriptional activator regulatory" evidence="7">
    <location>
        <begin position="122"/>
        <end position="329"/>
    </location>
</feature>
<evidence type="ECO:0000313" key="9">
    <source>
        <dbReference type="Proteomes" id="UP000573603"/>
    </source>
</evidence>
<protein>
    <recommendedName>
        <fullName evidence="7">Xylanolytic transcriptional activator regulatory domain-containing protein</fullName>
    </recommendedName>
</protein>
<accession>A0A8H5DWY9</accession>
<organism evidence="8 9">
    <name type="scientific">Fusarium anthophilum</name>
    <dbReference type="NCBI Taxonomy" id="48485"/>
    <lineage>
        <taxon>Eukaryota</taxon>
        <taxon>Fungi</taxon>
        <taxon>Dikarya</taxon>
        <taxon>Ascomycota</taxon>
        <taxon>Pezizomycotina</taxon>
        <taxon>Sordariomycetes</taxon>
        <taxon>Hypocreomycetidae</taxon>
        <taxon>Hypocreales</taxon>
        <taxon>Nectriaceae</taxon>
        <taxon>Fusarium</taxon>
        <taxon>Fusarium fujikuroi species complex</taxon>
    </lineage>
</organism>
<evidence type="ECO:0000313" key="8">
    <source>
        <dbReference type="EMBL" id="KAF5238894.1"/>
    </source>
</evidence>
<comment type="subcellular location">
    <subcellularLocation>
        <location evidence="1">Nucleus</location>
    </subcellularLocation>
</comment>
<evidence type="ECO:0000259" key="7">
    <source>
        <dbReference type="Pfam" id="PF04082"/>
    </source>
</evidence>
<name>A0A8H5DWY9_9HYPO</name>
<dbReference type="GO" id="GO:0006351">
    <property type="term" value="P:DNA-templated transcription"/>
    <property type="evidence" value="ECO:0007669"/>
    <property type="project" value="InterPro"/>
</dbReference>
<dbReference type="InterPro" id="IPR050815">
    <property type="entry name" value="TF_fung"/>
</dbReference>
<evidence type="ECO:0000256" key="3">
    <source>
        <dbReference type="ARBA" id="ARBA00023015"/>
    </source>
</evidence>
<dbReference type="EMBL" id="JABEVY010000281">
    <property type="protein sequence ID" value="KAF5238894.1"/>
    <property type="molecule type" value="Genomic_DNA"/>
</dbReference>
<evidence type="ECO:0000256" key="5">
    <source>
        <dbReference type="ARBA" id="ARBA00023163"/>
    </source>
</evidence>
<dbReference type="GO" id="GO:0005634">
    <property type="term" value="C:nucleus"/>
    <property type="evidence" value="ECO:0007669"/>
    <property type="project" value="UniProtKB-SubCell"/>
</dbReference>